<dbReference type="EMBL" id="QWLB01000004">
    <property type="protein sequence ID" value="RIH93678.1"/>
    <property type="molecule type" value="Genomic_DNA"/>
</dbReference>
<proteinExistence type="predicted"/>
<keyword evidence="3" id="KW-0503">Monooxygenase</keyword>
<dbReference type="RefSeq" id="WP_371862069.1">
    <property type="nucleotide sequence ID" value="NZ_BJXM01000007.1"/>
</dbReference>
<dbReference type="AlphaFoldDB" id="A0A399FBU4"/>
<name>A0A399FBU4_9DEIN</name>
<dbReference type="EC" id="1.5.1.36" evidence="3"/>
<dbReference type="GO" id="GO:0006208">
    <property type="term" value="P:pyrimidine nucleobase catabolic process"/>
    <property type="evidence" value="ECO:0007669"/>
    <property type="project" value="TreeGrafter"/>
</dbReference>
<accession>A0A399FBU4</accession>
<dbReference type="Pfam" id="PF01613">
    <property type="entry name" value="Flavin_Reduct"/>
    <property type="match status" value="1"/>
</dbReference>
<sequence>MADLMETTQSALVESFKAALARWASGVTVVAAEWDGECRGMTASSFASVSLNPPLVLVCVDENAHLLRLLEHSPRFTVNILAEGQDLVAAHFAGKPVPDLNPLRPDLSIEGSLATLFCSRWQLYPGGDHRIAVGRVEAIRLGPSGKPLGYWNRGYRSIE</sequence>
<gene>
    <name evidence="3" type="ORF">Mgrana_00504</name>
</gene>
<dbReference type="NCBIfam" id="NF042921">
    <property type="entry name" value="HpaC_Thermus"/>
    <property type="match status" value="1"/>
</dbReference>
<dbReference type="PANTHER" id="PTHR30466">
    <property type="entry name" value="FLAVIN REDUCTASE"/>
    <property type="match status" value="1"/>
</dbReference>
<dbReference type="GO" id="GO:0036382">
    <property type="term" value="F:flavin reductase (NADH) activity"/>
    <property type="evidence" value="ECO:0007669"/>
    <property type="project" value="UniProtKB-EC"/>
</dbReference>
<feature type="domain" description="Flavin reductase like" evidence="2">
    <location>
        <begin position="20"/>
        <end position="157"/>
    </location>
</feature>
<dbReference type="SMART" id="SM00903">
    <property type="entry name" value="Flavin_Reduct"/>
    <property type="match status" value="1"/>
</dbReference>
<dbReference type="GO" id="GO:0004497">
    <property type="term" value="F:monooxygenase activity"/>
    <property type="evidence" value="ECO:0007669"/>
    <property type="project" value="UniProtKB-KW"/>
</dbReference>
<keyword evidence="4" id="KW-1185">Reference proteome</keyword>
<keyword evidence="1 3" id="KW-0560">Oxidoreductase</keyword>
<dbReference type="InterPro" id="IPR002563">
    <property type="entry name" value="Flavin_Rdtase-like_dom"/>
</dbReference>
<dbReference type="PANTHER" id="PTHR30466:SF1">
    <property type="entry name" value="FMN REDUCTASE (NADH) RUTF"/>
    <property type="match status" value="1"/>
</dbReference>
<dbReference type="Gene3D" id="2.30.110.10">
    <property type="entry name" value="Electron Transport, Fmn-binding Protein, Chain A"/>
    <property type="match status" value="1"/>
</dbReference>
<evidence type="ECO:0000313" key="4">
    <source>
        <dbReference type="Proteomes" id="UP000266178"/>
    </source>
</evidence>
<dbReference type="InterPro" id="IPR050268">
    <property type="entry name" value="NADH-dep_flavin_reductase"/>
</dbReference>
<dbReference type="InterPro" id="IPR053664">
    <property type="entry name" value="NFP_flavin_reductase"/>
</dbReference>
<dbReference type="InterPro" id="IPR012349">
    <property type="entry name" value="Split_barrel_FMN-bd"/>
</dbReference>
<dbReference type="GO" id="GO:0010181">
    <property type="term" value="F:FMN binding"/>
    <property type="evidence" value="ECO:0007669"/>
    <property type="project" value="InterPro"/>
</dbReference>
<evidence type="ECO:0000256" key="1">
    <source>
        <dbReference type="ARBA" id="ARBA00023002"/>
    </source>
</evidence>
<reference evidence="3 4" key="1">
    <citation type="submission" date="2018-08" db="EMBL/GenBank/DDBJ databases">
        <title>Meiothermus granaticius genome AF-68 sequencing project.</title>
        <authorList>
            <person name="Da Costa M.S."/>
            <person name="Albuquerque L."/>
            <person name="Raposo P."/>
            <person name="Froufe H.J.C."/>
            <person name="Barroso C.S."/>
            <person name="Egas C."/>
        </authorList>
    </citation>
    <scope>NUCLEOTIDE SEQUENCE [LARGE SCALE GENOMIC DNA]</scope>
    <source>
        <strain evidence="3 4">AF-68</strain>
    </source>
</reference>
<dbReference type="GO" id="GO:0042602">
    <property type="term" value="F:riboflavin reductase (NADPH) activity"/>
    <property type="evidence" value="ECO:0007669"/>
    <property type="project" value="TreeGrafter"/>
</dbReference>
<protein>
    <submittedName>
        <fullName evidence="3">4-hydroxyphenylacetate 3-monooxygenase reductase component</fullName>
        <ecNumber evidence="3">1.5.1.36</ecNumber>
    </submittedName>
</protein>
<comment type="caution">
    <text evidence="3">The sequence shown here is derived from an EMBL/GenBank/DDBJ whole genome shotgun (WGS) entry which is preliminary data.</text>
</comment>
<dbReference type="SUPFAM" id="SSF50475">
    <property type="entry name" value="FMN-binding split barrel"/>
    <property type="match status" value="1"/>
</dbReference>
<organism evidence="3 4">
    <name type="scientific">Meiothermus granaticius NBRC 107808</name>
    <dbReference type="NCBI Taxonomy" id="1227551"/>
    <lineage>
        <taxon>Bacteria</taxon>
        <taxon>Thermotogati</taxon>
        <taxon>Deinococcota</taxon>
        <taxon>Deinococci</taxon>
        <taxon>Thermales</taxon>
        <taxon>Thermaceae</taxon>
        <taxon>Meiothermus</taxon>
    </lineage>
</organism>
<dbReference type="Proteomes" id="UP000266178">
    <property type="component" value="Unassembled WGS sequence"/>
</dbReference>
<evidence type="ECO:0000313" key="3">
    <source>
        <dbReference type="EMBL" id="RIH93678.1"/>
    </source>
</evidence>
<evidence type="ECO:0000259" key="2">
    <source>
        <dbReference type="SMART" id="SM00903"/>
    </source>
</evidence>